<feature type="transmembrane region" description="Helical" evidence="6">
    <location>
        <begin position="43"/>
        <end position="62"/>
    </location>
</feature>
<dbReference type="STRING" id="3847.I1JQ19"/>
<name>I1JQ19_SOYBN</name>
<dbReference type="EnsemblPlants" id="KRH67918">
    <property type="protein sequence ID" value="KRH67918"/>
    <property type="gene ID" value="GLYMA_03G195500"/>
</dbReference>
<dbReference type="GO" id="GO:0048280">
    <property type="term" value="P:vesicle fusion with Golgi apparatus"/>
    <property type="evidence" value="ECO:0000318"/>
    <property type="project" value="GO_Central"/>
</dbReference>
<keyword evidence="3 6" id="KW-0812">Transmembrane</keyword>
<dbReference type="GO" id="GO:0005802">
    <property type="term" value="C:trans-Golgi network"/>
    <property type="evidence" value="ECO:0000318"/>
    <property type="project" value="GO_Central"/>
</dbReference>
<proteinExistence type="inferred from homology"/>
<dbReference type="PANTHER" id="PTHR21236:SF28">
    <property type="entry name" value="PROTEIN YIP"/>
    <property type="match status" value="1"/>
</dbReference>
<reference evidence="8" key="2">
    <citation type="submission" date="2018-02" db="UniProtKB">
        <authorList>
            <consortium name="EnsemblPlants"/>
        </authorList>
    </citation>
    <scope>IDENTIFICATION</scope>
    <source>
        <strain evidence="8">Williams 82</strain>
    </source>
</reference>
<organism evidence="8">
    <name type="scientific">Glycine max</name>
    <name type="common">Soybean</name>
    <name type="synonym">Glycine hispida</name>
    <dbReference type="NCBI Taxonomy" id="3847"/>
    <lineage>
        <taxon>Eukaryota</taxon>
        <taxon>Viridiplantae</taxon>
        <taxon>Streptophyta</taxon>
        <taxon>Embryophyta</taxon>
        <taxon>Tracheophyta</taxon>
        <taxon>Spermatophyta</taxon>
        <taxon>Magnoliopsida</taxon>
        <taxon>eudicotyledons</taxon>
        <taxon>Gunneridae</taxon>
        <taxon>Pentapetalae</taxon>
        <taxon>rosids</taxon>
        <taxon>fabids</taxon>
        <taxon>Fabales</taxon>
        <taxon>Fabaceae</taxon>
        <taxon>Papilionoideae</taxon>
        <taxon>50 kb inversion clade</taxon>
        <taxon>NPAAA clade</taxon>
        <taxon>indigoferoid/millettioid clade</taxon>
        <taxon>Phaseoleae</taxon>
        <taxon>Glycine</taxon>
        <taxon>Glycine subgen. Soja</taxon>
    </lineage>
</organism>
<dbReference type="OMA" id="CLYIVFA"/>
<accession>I1JQ19</accession>
<keyword evidence="5 6" id="KW-0472">Membrane</keyword>
<evidence type="ECO:0000256" key="4">
    <source>
        <dbReference type="ARBA" id="ARBA00022989"/>
    </source>
</evidence>
<feature type="transmembrane region" description="Helical" evidence="6">
    <location>
        <begin position="17"/>
        <end position="36"/>
    </location>
</feature>
<dbReference type="Gramene" id="KRH67918">
    <property type="protein sequence ID" value="KRH67918"/>
    <property type="gene ID" value="GLYMA_03G195500"/>
</dbReference>
<evidence type="ECO:0008006" key="10">
    <source>
        <dbReference type="Google" id="ProtNLM"/>
    </source>
</evidence>
<evidence type="ECO:0000313" key="9">
    <source>
        <dbReference type="Proteomes" id="UP000008827"/>
    </source>
</evidence>
<dbReference type="GO" id="GO:0006888">
    <property type="term" value="P:endoplasmic reticulum to Golgi vesicle-mediated transport"/>
    <property type="evidence" value="ECO:0000318"/>
    <property type="project" value="GO_Central"/>
</dbReference>
<dbReference type="PANTHER" id="PTHR21236">
    <property type="entry name" value="GOLGI MEMBRANE PROTEIN YIP1"/>
    <property type="match status" value="1"/>
</dbReference>
<comment type="subcellular location">
    <subcellularLocation>
        <location evidence="1">Membrane</location>
        <topology evidence="1">Multi-pass membrane protein</topology>
    </subcellularLocation>
</comment>
<dbReference type="InterPro" id="IPR045231">
    <property type="entry name" value="Yip1/4-like"/>
</dbReference>
<dbReference type="HOGENOM" id="CLU_2417573_0_0_1"/>
<reference evidence="7 8" key="1">
    <citation type="journal article" date="2010" name="Nature">
        <title>Genome sequence of the palaeopolyploid soybean.</title>
        <authorList>
            <person name="Schmutz J."/>
            <person name="Cannon S.B."/>
            <person name="Schlueter J."/>
            <person name="Ma J."/>
            <person name="Mitros T."/>
            <person name="Nelson W."/>
            <person name="Hyten D.L."/>
            <person name="Song Q."/>
            <person name="Thelen J.J."/>
            <person name="Cheng J."/>
            <person name="Xu D."/>
            <person name="Hellsten U."/>
            <person name="May G.D."/>
            <person name="Yu Y."/>
            <person name="Sakurai T."/>
            <person name="Umezawa T."/>
            <person name="Bhattacharyya M.K."/>
            <person name="Sandhu D."/>
            <person name="Valliyodan B."/>
            <person name="Lindquist E."/>
            <person name="Peto M."/>
            <person name="Grant D."/>
            <person name="Shu S."/>
            <person name="Goodstein D."/>
            <person name="Barry K."/>
            <person name="Futrell-Griggs M."/>
            <person name="Abernathy B."/>
            <person name="Du J."/>
            <person name="Tian Z."/>
            <person name="Zhu L."/>
            <person name="Gill N."/>
            <person name="Joshi T."/>
            <person name="Libault M."/>
            <person name="Sethuraman A."/>
            <person name="Zhang X.-C."/>
            <person name="Shinozaki K."/>
            <person name="Nguyen H.T."/>
            <person name="Wing R.A."/>
            <person name="Cregan P."/>
            <person name="Specht J."/>
            <person name="Grimwood J."/>
            <person name="Rokhsar D."/>
            <person name="Stacey G."/>
            <person name="Shoemaker R.C."/>
            <person name="Jackson S.A."/>
        </authorList>
    </citation>
    <scope>NUCLEOTIDE SEQUENCE [LARGE SCALE GENOMIC DNA]</scope>
    <source>
        <strain evidence="8">cv. Williams 82</strain>
        <tissue evidence="7">Callus</tissue>
    </source>
</reference>
<protein>
    <recommendedName>
        <fullName evidence="10">Protein YIP</fullName>
    </recommendedName>
</protein>
<evidence type="ECO:0000313" key="8">
    <source>
        <dbReference type="EnsemblPlants" id="KRH67918"/>
    </source>
</evidence>
<sequence length="92" mass="9794">MLAGRTGNLDLHTCTSVVGYCLLPVVIFSALSLFLPVDGVIRLSVAAVFVLWATRASAGLVVSFADGGDEHRGLIAYASFLIYTLFSLLVIF</sequence>
<evidence type="ECO:0000256" key="6">
    <source>
        <dbReference type="SAM" id="Phobius"/>
    </source>
</evidence>
<keyword evidence="9" id="KW-1185">Reference proteome</keyword>
<dbReference type="Proteomes" id="UP000008827">
    <property type="component" value="Chromosome 3"/>
</dbReference>
<dbReference type="PaxDb" id="3847-GLYMA03G35320.1"/>
<evidence type="ECO:0000256" key="5">
    <source>
        <dbReference type="ARBA" id="ARBA00023136"/>
    </source>
</evidence>
<evidence type="ECO:0000313" key="7">
    <source>
        <dbReference type="EMBL" id="KRH67918.1"/>
    </source>
</evidence>
<reference evidence="7" key="3">
    <citation type="submission" date="2018-07" db="EMBL/GenBank/DDBJ databases">
        <title>WGS assembly of Glycine max.</title>
        <authorList>
            <person name="Schmutz J."/>
            <person name="Cannon S."/>
            <person name="Schlueter J."/>
            <person name="Ma J."/>
            <person name="Mitros T."/>
            <person name="Nelson W."/>
            <person name="Hyten D."/>
            <person name="Song Q."/>
            <person name="Thelen J."/>
            <person name="Cheng J."/>
            <person name="Xu D."/>
            <person name="Hellsten U."/>
            <person name="May G."/>
            <person name="Yu Y."/>
            <person name="Sakurai T."/>
            <person name="Umezawa T."/>
            <person name="Bhattacharyya M."/>
            <person name="Sandhu D."/>
            <person name="Valliyodan B."/>
            <person name="Lindquist E."/>
            <person name="Peto M."/>
            <person name="Grant D."/>
            <person name="Shu S."/>
            <person name="Goodstein D."/>
            <person name="Barry K."/>
            <person name="Futrell-Griggs M."/>
            <person name="Abernathy B."/>
            <person name="Du J."/>
            <person name="Tian Z."/>
            <person name="Zhu L."/>
            <person name="Gill N."/>
            <person name="Joshi T."/>
            <person name="Libault M."/>
            <person name="Sethuraman A."/>
            <person name="Zhang X."/>
            <person name="Shinozaki K."/>
            <person name="Nguyen H."/>
            <person name="Wing R."/>
            <person name="Cregan P."/>
            <person name="Specht J."/>
            <person name="Grimwood J."/>
            <person name="Rokhsar D."/>
            <person name="Stacey G."/>
            <person name="Shoemaker R."/>
            <person name="Jackson S."/>
        </authorList>
    </citation>
    <scope>NUCLEOTIDE SEQUENCE</scope>
    <source>
        <tissue evidence="7">Callus</tissue>
    </source>
</reference>
<dbReference type="AlphaFoldDB" id="I1JQ19"/>
<dbReference type="InParanoid" id="I1JQ19"/>
<dbReference type="GO" id="GO:0016020">
    <property type="term" value="C:membrane"/>
    <property type="evidence" value="ECO:0007669"/>
    <property type="project" value="UniProtKB-SubCell"/>
</dbReference>
<dbReference type="EMBL" id="CM000836">
    <property type="protein sequence ID" value="KRH67918.1"/>
    <property type="molecule type" value="Genomic_DNA"/>
</dbReference>
<gene>
    <name evidence="7" type="ORF">GLYMA_03G195500</name>
</gene>
<comment type="similarity">
    <text evidence="2">Belongs to the YIP1 family.</text>
</comment>
<evidence type="ECO:0000256" key="3">
    <source>
        <dbReference type="ARBA" id="ARBA00022692"/>
    </source>
</evidence>
<dbReference type="eggNOG" id="KOG3103">
    <property type="taxonomic scope" value="Eukaryota"/>
</dbReference>
<evidence type="ECO:0000256" key="2">
    <source>
        <dbReference type="ARBA" id="ARBA00010596"/>
    </source>
</evidence>
<evidence type="ECO:0000256" key="1">
    <source>
        <dbReference type="ARBA" id="ARBA00004141"/>
    </source>
</evidence>
<keyword evidence="4 6" id="KW-1133">Transmembrane helix</keyword>
<feature type="transmembrane region" description="Helical" evidence="6">
    <location>
        <begin position="74"/>
        <end position="91"/>
    </location>
</feature>